<comment type="caution">
    <text evidence="12">The sequence shown here is derived from an EMBL/GenBank/DDBJ whole genome shotgun (WGS) entry which is preliminary data.</text>
</comment>
<dbReference type="Proteomes" id="UP001257914">
    <property type="component" value="Unassembled WGS sequence"/>
</dbReference>
<sequence>MPAPSDADPLAFLSAEYKDAPLVTLSHGPISTMDPWLADDATITMGNNVTAYVDAVAPQGYSNGDYTAELTNTNTFDYKYDEDQAEYSVNNRKAAIVNLFYLNNYLHDDYYDHGFDEASGNAQALNFERGGVEGDALNVEVQDNSGFDNANMSTPADGASPRMQMYLWETTQAVNGVDYGLTATTHTDIGLVDQVGFAAFGPQTFDVTGDLVRYIDGTAPVNDGCEVATNGADLTGKIAVIDRGSCAFAIKAKSAQDAGAIAVIIANNVDGDAVIGLAGDDATITIPTLMVSQNDGAAIYAKLDASETVSINMFKKDLSRVFKDSSFDNAIVAHEWGHYISNRLVGNGAGLSSQQARAMGEGFGDFHALMLTTEADDNLVLGNEEYNGAYGAITYVSSFSEGIRPYPYSTDTEINPSTFADIGLYPELVHAPGSIFANMLWEGFISMAKDERHTFDSAKSLIKDYLVAGYKMMPMAPTFTEGRDAILAAAYANDEADYKLLLAAFAKRGMGLGAVSPSRYATDHSGAVESTKVELATFSVSEHALNANYEGVMSGYCSNDNILDKGETGTVSFTLKNGGSSILSGLTGTVEVMSNHTVTFANEGKVSFGDIGLYATATSTPLEFTLDESGTGEELVLKFVPDLEEGMVADEYMVSTTVNVDFEERELVGTTQYENLNTLSRLNDFTETVMVGGDMAKGTWGLDQWDATDGLISSTAHAYISDVAYQTRVIQVGFAGEFTISWWHLYNLEADWDGAVVEVSVNGGQWTDVTELGGEFLGDGYSNTLLEYTEASLAGKEVFSGLNYGAEGVTFGEALNGNEVQFRFRQATDSAFVPGAFSGFTAGWYIDDITFTNTSNSIFSDVIAGDTYACENRAPDITAVSELTQEVNEGDAVSLSITATDGNLDSLTYSWAQTGGLETTITGGDTTDISFTAPEVISGSDELTFVASVSDGTTTSTQTFSVTVNHVPAPVTPIEEKKSSGGSTGLFALLLLPLALLRRRK</sequence>
<dbReference type="Gene3D" id="2.60.40.3010">
    <property type="match status" value="1"/>
</dbReference>
<dbReference type="PANTHER" id="PTHR33478:SF1">
    <property type="entry name" value="EXTRACELLULAR METALLOPROTEINASE MEP"/>
    <property type="match status" value="1"/>
</dbReference>
<keyword evidence="13" id="KW-1185">Reference proteome</keyword>
<keyword evidence="9" id="KW-0482">Metalloprotease</keyword>
<dbReference type="InterPro" id="IPR020008">
    <property type="entry name" value="GlyGly_CTERM"/>
</dbReference>
<keyword evidence="8" id="KW-0862">Zinc</keyword>
<evidence type="ECO:0000313" key="12">
    <source>
        <dbReference type="EMBL" id="MDU0113584.1"/>
    </source>
</evidence>
<keyword evidence="5" id="KW-0645">Protease</keyword>
<comment type="subcellular location">
    <subcellularLocation>
        <location evidence="2">Secreted</location>
    </subcellularLocation>
</comment>
<reference evidence="12 13" key="1">
    <citation type="submission" date="2023-10" db="EMBL/GenBank/DDBJ databases">
        <title>Psychrosphaera aquimaarina strain SW33 isolated from seawater.</title>
        <authorList>
            <person name="Bayburt H."/>
            <person name="Kim J.M."/>
            <person name="Choi B.J."/>
            <person name="Jeon C.O."/>
        </authorList>
    </citation>
    <scope>NUCLEOTIDE SEQUENCE [LARGE SCALE GENOMIC DNA]</scope>
    <source>
        <strain evidence="12 13">KCTC 52743</strain>
    </source>
</reference>
<evidence type="ECO:0000256" key="8">
    <source>
        <dbReference type="ARBA" id="ARBA00022833"/>
    </source>
</evidence>
<dbReference type="PROSITE" id="PS50835">
    <property type="entry name" value="IG_LIKE"/>
    <property type="match status" value="1"/>
</dbReference>
<dbReference type="InterPro" id="IPR001842">
    <property type="entry name" value="Peptidase_M36"/>
</dbReference>
<dbReference type="InterPro" id="IPR027268">
    <property type="entry name" value="Peptidase_M4/M1_CTD_sf"/>
</dbReference>
<keyword evidence="4" id="KW-0964">Secreted</keyword>
<dbReference type="InterPro" id="IPR003137">
    <property type="entry name" value="PA_domain"/>
</dbReference>
<dbReference type="Pfam" id="PF02128">
    <property type="entry name" value="Peptidase_M36"/>
    <property type="match status" value="1"/>
</dbReference>
<name>A0ABU3R1P7_9GAMM</name>
<evidence type="ECO:0000256" key="10">
    <source>
        <dbReference type="ARBA" id="ARBA00023145"/>
    </source>
</evidence>
<dbReference type="InterPro" id="IPR007110">
    <property type="entry name" value="Ig-like_dom"/>
</dbReference>
<comment type="similarity">
    <text evidence="3">Belongs to the peptidase M36 family.</text>
</comment>
<keyword evidence="6" id="KW-0479">Metal-binding</keyword>
<evidence type="ECO:0000256" key="4">
    <source>
        <dbReference type="ARBA" id="ARBA00022525"/>
    </source>
</evidence>
<dbReference type="CDD" id="cd04818">
    <property type="entry name" value="PA_subtilisin_1"/>
    <property type="match status" value="1"/>
</dbReference>
<dbReference type="Pfam" id="PF02225">
    <property type="entry name" value="PA"/>
    <property type="match status" value="1"/>
</dbReference>
<feature type="domain" description="Ig-like" evidence="11">
    <location>
        <begin position="875"/>
        <end position="963"/>
    </location>
</feature>
<accession>A0ABU3R1P7</accession>
<dbReference type="RefSeq" id="WP_315947213.1">
    <property type="nucleotide sequence ID" value="NZ_JAWCUA010000009.1"/>
</dbReference>
<dbReference type="PANTHER" id="PTHR33478">
    <property type="entry name" value="EXTRACELLULAR METALLOPROTEINASE MEP"/>
    <property type="match status" value="1"/>
</dbReference>
<evidence type="ECO:0000256" key="6">
    <source>
        <dbReference type="ARBA" id="ARBA00022723"/>
    </source>
</evidence>
<evidence type="ECO:0000256" key="1">
    <source>
        <dbReference type="ARBA" id="ARBA00001947"/>
    </source>
</evidence>
<keyword evidence="7" id="KW-0378">Hydrolase</keyword>
<dbReference type="InterPro" id="IPR046450">
    <property type="entry name" value="PA_dom_sf"/>
</dbReference>
<dbReference type="SUPFAM" id="SSF55486">
    <property type="entry name" value="Metalloproteases ('zincins'), catalytic domain"/>
    <property type="match status" value="1"/>
</dbReference>
<proteinExistence type="inferred from homology"/>
<dbReference type="Gene3D" id="3.10.170.10">
    <property type="match status" value="1"/>
</dbReference>
<dbReference type="InterPro" id="IPR050371">
    <property type="entry name" value="Fungal_virulence_M36"/>
</dbReference>
<dbReference type="Gene3D" id="1.10.390.10">
    <property type="entry name" value="Neutral Protease Domain 2"/>
    <property type="match status" value="1"/>
</dbReference>
<evidence type="ECO:0000256" key="2">
    <source>
        <dbReference type="ARBA" id="ARBA00004613"/>
    </source>
</evidence>
<evidence type="ECO:0000313" key="13">
    <source>
        <dbReference type="Proteomes" id="UP001257914"/>
    </source>
</evidence>
<organism evidence="12 13">
    <name type="scientific">Psychrosphaera aquimarina</name>
    <dbReference type="NCBI Taxonomy" id="2044854"/>
    <lineage>
        <taxon>Bacteria</taxon>
        <taxon>Pseudomonadati</taxon>
        <taxon>Pseudomonadota</taxon>
        <taxon>Gammaproteobacteria</taxon>
        <taxon>Alteromonadales</taxon>
        <taxon>Pseudoalteromonadaceae</taxon>
        <taxon>Psychrosphaera</taxon>
    </lineage>
</organism>
<comment type="cofactor">
    <cofactor evidence="1">
        <name>Zn(2+)</name>
        <dbReference type="ChEBI" id="CHEBI:29105"/>
    </cofactor>
</comment>
<protein>
    <submittedName>
        <fullName evidence="12">M36 family metallopeptidase</fullName>
    </submittedName>
</protein>
<dbReference type="SUPFAM" id="SSF52025">
    <property type="entry name" value="PA domain"/>
    <property type="match status" value="1"/>
</dbReference>
<evidence type="ECO:0000256" key="5">
    <source>
        <dbReference type="ARBA" id="ARBA00022670"/>
    </source>
</evidence>
<evidence type="ECO:0000256" key="9">
    <source>
        <dbReference type="ARBA" id="ARBA00023049"/>
    </source>
</evidence>
<evidence type="ECO:0000256" key="3">
    <source>
        <dbReference type="ARBA" id="ARBA00006006"/>
    </source>
</evidence>
<dbReference type="EMBL" id="JAWCUA010000009">
    <property type="protein sequence ID" value="MDU0113584.1"/>
    <property type="molecule type" value="Genomic_DNA"/>
</dbReference>
<dbReference type="Gene3D" id="3.50.30.30">
    <property type="match status" value="1"/>
</dbReference>
<gene>
    <name evidence="12" type="ORF">RT723_11370</name>
</gene>
<keyword evidence="10" id="KW-0865">Zymogen</keyword>
<evidence type="ECO:0000259" key="11">
    <source>
        <dbReference type="PROSITE" id="PS50835"/>
    </source>
</evidence>
<evidence type="ECO:0000256" key="7">
    <source>
        <dbReference type="ARBA" id="ARBA00022801"/>
    </source>
</evidence>
<dbReference type="NCBIfam" id="TIGR03501">
    <property type="entry name" value="GlyGly_CTERM"/>
    <property type="match status" value="1"/>
</dbReference>